<dbReference type="GO" id="GO:0140662">
    <property type="term" value="F:ATP-dependent protein folding chaperone"/>
    <property type="evidence" value="ECO:0007669"/>
    <property type="project" value="InterPro"/>
</dbReference>
<keyword evidence="4" id="KW-0143">Chaperone</keyword>
<dbReference type="InterPro" id="IPR036890">
    <property type="entry name" value="HATPase_C_sf"/>
</dbReference>
<proteinExistence type="inferred from homology"/>
<feature type="region of interest" description="Disordered" evidence="5">
    <location>
        <begin position="1063"/>
        <end position="1084"/>
    </location>
</feature>
<dbReference type="InterPro" id="IPR001404">
    <property type="entry name" value="Hsp90_fam"/>
</dbReference>
<dbReference type="Proteomes" id="UP000593892">
    <property type="component" value="Chromosome"/>
</dbReference>
<evidence type="ECO:0000313" key="7">
    <source>
        <dbReference type="EMBL" id="QOY88538.1"/>
    </source>
</evidence>
<evidence type="ECO:0000256" key="4">
    <source>
        <dbReference type="ARBA" id="ARBA00023186"/>
    </source>
</evidence>
<keyword evidence="8" id="KW-1185">Reference proteome</keyword>
<gene>
    <name evidence="7" type="ORF">IRI77_00825</name>
</gene>
<evidence type="ECO:0000259" key="6">
    <source>
        <dbReference type="Pfam" id="PF24391"/>
    </source>
</evidence>
<comment type="similarity">
    <text evidence="1">Belongs to the heat shock protein 90 family.</text>
</comment>
<dbReference type="SUPFAM" id="SSF55874">
    <property type="entry name" value="ATPase domain of HSP90 chaperone/DNA topoisomerase II/histidine kinase"/>
    <property type="match status" value="1"/>
</dbReference>
<feature type="domain" description="HD-CE" evidence="6">
    <location>
        <begin position="1"/>
        <end position="280"/>
    </location>
</feature>
<dbReference type="InterPro" id="IPR056471">
    <property type="entry name" value="HD-CE"/>
</dbReference>
<evidence type="ECO:0000256" key="3">
    <source>
        <dbReference type="ARBA" id="ARBA00022840"/>
    </source>
</evidence>
<feature type="region of interest" description="Disordered" evidence="5">
    <location>
        <begin position="368"/>
        <end position="387"/>
    </location>
</feature>
<evidence type="ECO:0000256" key="5">
    <source>
        <dbReference type="SAM" id="MobiDB-lite"/>
    </source>
</evidence>
<dbReference type="Gene3D" id="3.30.565.10">
    <property type="entry name" value="Histidine kinase-like ATPase, C-terminal domain"/>
    <property type="match status" value="1"/>
</dbReference>
<keyword evidence="3 7" id="KW-0067">ATP-binding</keyword>
<name>A0A7S7SL82_PALFE</name>
<dbReference type="AlphaFoldDB" id="A0A7S7SL82"/>
<organism evidence="7 8">
    <name type="scientific">Paludibaculum fermentans</name>
    <dbReference type="NCBI Taxonomy" id="1473598"/>
    <lineage>
        <taxon>Bacteria</taxon>
        <taxon>Pseudomonadati</taxon>
        <taxon>Acidobacteriota</taxon>
        <taxon>Terriglobia</taxon>
        <taxon>Bryobacterales</taxon>
        <taxon>Bryobacteraceae</taxon>
        <taxon>Paludibaculum</taxon>
    </lineage>
</organism>
<accession>A0A7S7SL82</accession>
<dbReference type="GO" id="GO:0005524">
    <property type="term" value="F:ATP binding"/>
    <property type="evidence" value="ECO:0007669"/>
    <property type="project" value="UniProtKB-KW"/>
</dbReference>
<dbReference type="RefSeq" id="WP_194450200.1">
    <property type="nucleotide sequence ID" value="NZ_CP063849.1"/>
</dbReference>
<dbReference type="KEGG" id="pfer:IRI77_00825"/>
<dbReference type="EMBL" id="CP063849">
    <property type="protein sequence ID" value="QOY88538.1"/>
    <property type="molecule type" value="Genomic_DNA"/>
</dbReference>
<dbReference type="Pfam" id="PF24391">
    <property type="entry name" value="HD-CE"/>
    <property type="match status" value="1"/>
</dbReference>
<evidence type="ECO:0000256" key="2">
    <source>
        <dbReference type="ARBA" id="ARBA00022741"/>
    </source>
</evidence>
<evidence type="ECO:0000256" key="1">
    <source>
        <dbReference type="ARBA" id="ARBA00008239"/>
    </source>
</evidence>
<reference evidence="7 8" key="1">
    <citation type="submission" date="2020-10" db="EMBL/GenBank/DDBJ databases">
        <title>Complete genome sequence of Paludibaculum fermentans P105T, a facultatively anaerobic acidobacterium capable of dissimilatory Fe(III) reduction.</title>
        <authorList>
            <person name="Dedysh S.N."/>
            <person name="Beletsky A.V."/>
            <person name="Kulichevskaya I.S."/>
            <person name="Mardanov A.V."/>
            <person name="Ravin N.V."/>
        </authorList>
    </citation>
    <scope>NUCLEOTIDE SEQUENCE [LARGE SCALE GENOMIC DNA]</scope>
    <source>
        <strain evidence="7 8">P105</strain>
    </source>
</reference>
<dbReference type="PANTHER" id="PTHR11528">
    <property type="entry name" value="HEAT SHOCK PROTEIN 90 FAMILY MEMBER"/>
    <property type="match status" value="1"/>
</dbReference>
<sequence>MPLYTLHTERHVLNVIGWMDWLTTDCIDELSAIDCAVLLMAAYTHDLGMAVSHKQYQELMDDAESHTPEWIEFQKFLDGYAEHKRRIEQLRTEGRHYASEQVRAYLLTEFLRRTHADEHSTRLKTQLDAIVSASGDGSLFRHANASFRHELELLAISHNQDPGWLRHKLGTAPILFGQQVLNLPLLGTILRLADVLDFDSSRTPGILFQHLGLDGTQPLEQVADNDGIGISQQEWRKHLAITGIHYDSTRSELTYSAKECPDPVTEKTIHSFLGWIREEVSTAQGQSRLRLPKVIADIKPARKADGKPAYEFHDWQFHLSHTEIVDLLMNESLYGDPGLAIRELAQNALDALELRDLRLQYRRKTGRNSSSAALDGTPTQTPGSFLDNSGQVVPLQADLRWDFDADQGRWWLEFSDNGVGMSKETIGRYFTNLGKSYYKSAEFEREKEELRRQGLIATPISQFGIGILSAFMLADRIEVKTNAGGGEKTDLTVSGAGSLFWTSEGSRPAQGTDVKLWLKPELTLVHDRNRSLDLLRTEFEYSRRRPGQKRYPPQHYDPFHQLALHVVWPMYPIGIHPPKAQNRSVGSDFLDGTFHIRKLIPMNLQLLREKAHKWDIELPGSLPLKWMNFDWCDNATPEATGSRIRIIAPGIGQSRDWDRSETLCDLGAWLVQSLVEDISETRPLVRSMDVADTTVFSRILEVERGVGLSLWVDLRGEASPRLKADRTQALPPKSEGEWWSCCASVFARFFAFLEANPASAWLSLSFSGEVRERLARAASRAENCSASELERRVEISLVPSREILESRFRGFQLNLAFAVALARDRNLARDLARDLDGDFNRDSDLDAKLRRAISIAHALAREGDLNLDLDLEYSIDQDLLSMLQHHLLQEACYPSLRQSWPPVNLYRYDGSIADAQLTAPCLFRFAESPDDSGAVIPPTTPNEEARNLTTNGFDLCFPTSAIPLWPLRSRLREWGRDRSLRRRAAMVFLFEKVADKYREQPKLQQSFLPAKHIYAFLPDASLWYKPFTEWEESDWQNPANRSMLWRIDEGIVVSRPGLRPLNEMHSLPADEPTTKPWSRWQRSK</sequence>
<protein>
    <submittedName>
        <fullName evidence="7">ATP-binding protein</fullName>
    </submittedName>
</protein>
<dbReference type="GO" id="GO:0016887">
    <property type="term" value="F:ATP hydrolysis activity"/>
    <property type="evidence" value="ECO:0007669"/>
    <property type="project" value="InterPro"/>
</dbReference>
<evidence type="ECO:0000313" key="8">
    <source>
        <dbReference type="Proteomes" id="UP000593892"/>
    </source>
</evidence>
<dbReference type="GO" id="GO:0051082">
    <property type="term" value="F:unfolded protein binding"/>
    <property type="evidence" value="ECO:0007669"/>
    <property type="project" value="InterPro"/>
</dbReference>
<keyword evidence="2" id="KW-0547">Nucleotide-binding</keyword>